<evidence type="ECO:0000313" key="8">
    <source>
        <dbReference type="EMBL" id="KAL0489105.1"/>
    </source>
</evidence>
<dbReference type="InterPro" id="IPR007852">
    <property type="entry name" value="Cdc73/Parafibromin"/>
</dbReference>
<keyword evidence="4" id="KW-0804">Transcription</keyword>
<evidence type="ECO:0000256" key="1">
    <source>
        <dbReference type="ARBA" id="ARBA00004123"/>
    </source>
</evidence>
<evidence type="ECO:0000256" key="6">
    <source>
        <dbReference type="SAM" id="MobiDB-lite"/>
    </source>
</evidence>
<comment type="caution">
    <text evidence="8">The sequence shown here is derived from an EMBL/GenBank/DDBJ whole genome shotgun (WGS) entry which is preliminary data.</text>
</comment>
<dbReference type="EMBL" id="JAOPGA020001514">
    <property type="protein sequence ID" value="KAL0489105.1"/>
    <property type="molecule type" value="Genomic_DNA"/>
</dbReference>
<keyword evidence="5" id="KW-0539">Nucleus</keyword>
<dbReference type="GO" id="GO:0032968">
    <property type="term" value="P:positive regulation of transcription elongation by RNA polymerase II"/>
    <property type="evidence" value="ECO:0007669"/>
    <property type="project" value="TreeGrafter"/>
</dbReference>
<protein>
    <submittedName>
        <fullName evidence="8">Parafibromin</fullName>
    </submittedName>
</protein>
<dbReference type="GO" id="GO:0006368">
    <property type="term" value="P:transcription elongation by RNA polymerase II"/>
    <property type="evidence" value="ECO:0007669"/>
    <property type="project" value="InterPro"/>
</dbReference>
<keyword evidence="9" id="KW-1185">Reference proteome</keyword>
<dbReference type="Proteomes" id="UP001431209">
    <property type="component" value="Unassembled WGS sequence"/>
</dbReference>
<feature type="region of interest" description="Disordered" evidence="6">
    <location>
        <begin position="275"/>
        <end position="319"/>
    </location>
</feature>
<evidence type="ECO:0000259" key="7">
    <source>
        <dbReference type="Pfam" id="PF05179"/>
    </source>
</evidence>
<organism evidence="8 9">
    <name type="scientific">Acrasis kona</name>
    <dbReference type="NCBI Taxonomy" id="1008807"/>
    <lineage>
        <taxon>Eukaryota</taxon>
        <taxon>Discoba</taxon>
        <taxon>Heterolobosea</taxon>
        <taxon>Tetramitia</taxon>
        <taxon>Eutetramitia</taxon>
        <taxon>Acrasidae</taxon>
        <taxon>Acrasis</taxon>
    </lineage>
</organism>
<feature type="region of interest" description="Disordered" evidence="6">
    <location>
        <begin position="108"/>
        <end position="164"/>
    </location>
</feature>
<accession>A0AAW2ZJX8</accession>
<evidence type="ECO:0000256" key="5">
    <source>
        <dbReference type="ARBA" id="ARBA00023242"/>
    </source>
</evidence>
<comment type="subcellular location">
    <subcellularLocation>
        <location evidence="1">Nucleus</location>
    </subcellularLocation>
</comment>
<dbReference type="Gene3D" id="3.40.50.11990">
    <property type="entry name" value="RNA polymerase II accessory factor, Cdc73 C-terminal domain"/>
    <property type="match status" value="1"/>
</dbReference>
<feature type="compositionally biased region" description="Basic and acidic residues" evidence="6">
    <location>
        <begin position="237"/>
        <end position="248"/>
    </location>
</feature>
<feature type="compositionally biased region" description="Low complexity" evidence="6">
    <location>
        <begin position="249"/>
        <end position="259"/>
    </location>
</feature>
<evidence type="ECO:0000313" key="9">
    <source>
        <dbReference type="Proteomes" id="UP001431209"/>
    </source>
</evidence>
<evidence type="ECO:0000256" key="3">
    <source>
        <dbReference type="ARBA" id="ARBA00023015"/>
    </source>
</evidence>
<evidence type="ECO:0000256" key="2">
    <source>
        <dbReference type="ARBA" id="ARBA00010427"/>
    </source>
</evidence>
<feature type="compositionally biased region" description="Polar residues" evidence="6">
    <location>
        <begin position="297"/>
        <end position="306"/>
    </location>
</feature>
<dbReference type="GO" id="GO:0016593">
    <property type="term" value="C:Cdc73/Paf1 complex"/>
    <property type="evidence" value="ECO:0007669"/>
    <property type="project" value="InterPro"/>
</dbReference>
<dbReference type="PANTHER" id="PTHR12466">
    <property type="entry name" value="CDC73 DOMAIN PROTEIN"/>
    <property type="match status" value="1"/>
</dbReference>
<feature type="compositionally biased region" description="Basic and acidic residues" evidence="6">
    <location>
        <begin position="118"/>
        <end position="136"/>
    </location>
</feature>
<name>A0AAW2ZJX8_9EUKA</name>
<comment type="similarity">
    <text evidence="2">Belongs to the CDC73 family.</text>
</comment>
<dbReference type="InterPro" id="IPR038103">
    <property type="entry name" value="CDC73_C_sf"/>
</dbReference>
<proteinExistence type="inferred from homology"/>
<feature type="domain" description="Cell division control protein 73 C-terminal" evidence="7">
    <location>
        <begin position="318"/>
        <end position="471"/>
    </location>
</feature>
<dbReference type="PANTHER" id="PTHR12466:SF8">
    <property type="entry name" value="PARAFIBROMIN"/>
    <property type="match status" value="1"/>
</dbReference>
<sequence length="484" mass="55879">MEDPVDTLRDHIKLGKEVYLDVDKVSIGEQGFPRDLIVNLPKGKKVYTLEQIWFLLKYYSSKTQSDYVSMSQKYGFEKVGSVTDQKTIVSYLAPRGVKKSLLVDRSSLTADQMDTQPDDERKEEDNVLGKRERESDLNDYNTNRKKQKKLHDPHDENWPLDASAPQYNESFDPFVDYDRTTLESFRKKEIALTTRTTITTGRVLHYNEEPTTDSQKKRMEKESNLFGHICDVAEKVKKSESERKKSEVKQPPAQPQAAPRRYDEKALWKNNGIEHEEFHIDTRGSNMDLKSMPPGLNHQSKPTSHTGQRHPAPSSSGRKKPIIIVPAALSSLITLYNVGDFVVGNKYVSNEEKKKEGAKKEAVVIRRKVGQGSYEEYMVIDNPTKLPKEEWRRVVAVFTNGQSWQFSGWNSEDPMKIFNTYQGFHLHFTEDGPNAAVKNWPIKILSISKIDTLRHNDQTSVREFWKTLDDWMKKRAIQPFIVQH</sequence>
<dbReference type="GO" id="GO:0000993">
    <property type="term" value="F:RNA polymerase II complex binding"/>
    <property type="evidence" value="ECO:0007669"/>
    <property type="project" value="TreeGrafter"/>
</dbReference>
<dbReference type="AlphaFoldDB" id="A0AAW2ZJX8"/>
<dbReference type="Pfam" id="PF05179">
    <property type="entry name" value="CDC73_C"/>
    <property type="match status" value="1"/>
</dbReference>
<dbReference type="FunFam" id="3.40.50.11990:FF:000002">
    <property type="entry name" value="protein CDC73 homolog"/>
    <property type="match status" value="1"/>
</dbReference>
<evidence type="ECO:0000256" key="4">
    <source>
        <dbReference type="ARBA" id="ARBA00023163"/>
    </source>
</evidence>
<dbReference type="InterPro" id="IPR031336">
    <property type="entry name" value="CDC73_C"/>
</dbReference>
<gene>
    <name evidence="8" type="ORF">AKO1_009009</name>
</gene>
<reference evidence="8 9" key="1">
    <citation type="submission" date="2024-03" db="EMBL/GenBank/DDBJ databases">
        <title>The Acrasis kona genome and developmental transcriptomes reveal deep origins of eukaryotic multicellular pathways.</title>
        <authorList>
            <person name="Sheikh S."/>
            <person name="Fu C.-J."/>
            <person name="Brown M.W."/>
            <person name="Baldauf S.L."/>
        </authorList>
    </citation>
    <scope>NUCLEOTIDE SEQUENCE [LARGE SCALE GENOMIC DNA]</scope>
    <source>
        <strain evidence="8 9">ATCC MYA-3509</strain>
    </source>
</reference>
<feature type="region of interest" description="Disordered" evidence="6">
    <location>
        <begin position="237"/>
        <end position="263"/>
    </location>
</feature>
<keyword evidence="3" id="KW-0805">Transcription regulation</keyword>